<feature type="domain" description="YjiS-like" evidence="1">
    <location>
        <begin position="71"/>
        <end position="97"/>
    </location>
</feature>
<proteinExistence type="predicted"/>
<protein>
    <recommendedName>
        <fullName evidence="1">YjiS-like domain-containing protein</fullName>
    </recommendedName>
</protein>
<evidence type="ECO:0000313" key="3">
    <source>
        <dbReference type="Proteomes" id="UP000217076"/>
    </source>
</evidence>
<sequence>MTMIAGNPSPAYGECTDSLSRSAVSHAALVSATTEAPLRGWRLAGAGGKAVVRGLGQAVIDLVWVGRAFLRRQAEYNRLAALDERMLRDIGLTRGDVDLVTCRTPIEQWALLHREMTSDRRTGRRH</sequence>
<dbReference type="InterPro" id="IPR009506">
    <property type="entry name" value="YjiS-like"/>
</dbReference>
<dbReference type="EMBL" id="FNCV01000009">
    <property type="protein sequence ID" value="SDH64413.1"/>
    <property type="molecule type" value="Genomic_DNA"/>
</dbReference>
<evidence type="ECO:0000259" key="1">
    <source>
        <dbReference type="Pfam" id="PF06568"/>
    </source>
</evidence>
<reference evidence="3" key="1">
    <citation type="submission" date="2016-10" db="EMBL/GenBank/DDBJ databases">
        <authorList>
            <person name="Varghese N."/>
            <person name="Submissions S."/>
        </authorList>
    </citation>
    <scope>NUCLEOTIDE SEQUENCE [LARGE SCALE GENOMIC DNA]</scope>
    <source>
        <strain evidence="3">930I</strain>
    </source>
</reference>
<dbReference type="OrthoDB" id="7861975at2"/>
<dbReference type="Proteomes" id="UP000217076">
    <property type="component" value="Unassembled WGS sequence"/>
</dbReference>
<dbReference type="STRING" id="83401.SAMN05421742_10923"/>
<organism evidence="2 3">
    <name type="scientific">Roseospirillum parvum</name>
    <dbReference type="NCBI Taxonomy" id="83401"/>
    <lineage>
        <taxon>Bacteria</taxon>
        <taxon>Pseudomonadati</taxon>
        <taxon>Pseudomonadota</taxon>
        <taxon>Alphaproteobacteria</taxon>
        <taxon>Rhodospirillales</taxon>
        <taxon>Rhodospirillaceae</taxon>
        <taxon>Roseospirillum</taxon>
    </lineage>
</organism>
<name>A0A1G8E399_9PROT</name>
<dbReference type="Pfam" id="PF06568">
    <property type="entry name" value="YjiS-like"/>
    <property type="match status" value="1"/>
</dbReference>
<evidence type="ECO:0000313" key="2">
    <source>
        <dbReference type="EMBL" id="SDH64413.1"/>
    </source>
</evidence>
<accession>A0A1G8E399</accession>
<dbReference type="AlphaFoldDB" id="A0A1G8E399"/>
<keyword evidence="3" id="KW-1185">Reference proteome</keyword>
<gene>
    <name evidence="2" type="ORF">SAMN05421742_10923</name>
</gene>